<proteinExistence type="predicted"/>
<feature type="domain" description="DDE Tnp4" evidence="3">
    <location>
        <begin position="129"/>
        <end position="286"/>
    </location>
</feature>
<comment type="cofactor">
    <cofactor evidence="1">
        <name>a divalent metal cation</name>
        <dbReference type="ChEBI" id="CHEBI:60240"/>
    </cofactor>
</comment>
<accession>A0AAD7TIC6</accession>
<dbReference type="Proteomes" id="UP001215151">
    <property type="component" value="Unassembled WGS sequence"/>
</dbReference>
<evidence type="ECO:0000256" key="2">
    <source>
        <dbReference type="ARBA" id="ARBA00022723"/>
    </source>
</evidence>
<dbReference type="PANTHER" id="PTHR48471:SF1">
    <property type="entry name" value="DDE TNP4 DOMAIN-CONTAINING PROTEIN"/>
    <property type="match status" value="1"/>
</dbReference>
<dbReference type="AlphaFoldDB" id="A0AAD7TIC6"/>
<evidence type="ECO:0000259" key="3">
    <source>
        <dbReference type="Pfam" id="PF13359"/>
    </source>
</evidence>
<keyword evidence="2" id="KW-0479">Metal-binding</keyword>
<gene>
    <name evidence="4" type="ORF">ONZ51_g11222</name>
</gene>
<dbReference type="EMBL" id="JAPEVG010000511">
    <property type="protein sequence ID" value="KAJ8461932.1"/>
    <property type="molecule type" value="Genomic_DNA"/>
</dbReference>
<evidence type="ECO:0000256" key="1">
    <source>
        <dbReference type="ARBA" id="ARBA00001968"/>
    </source>
</evidence>
<reference evidence="4" key="1">
    <citation type="submission" date="2022-11" db="EMBL/GenBank/DDBJ databases">
        <title>Genome Sequence of Cubamyces cubensis.</title>
        <authorList>
            <person name="Buettner E."/>
        </authorList>
    </citation>
    <scope>NUCLEOTIDE SEQUENCE</scope>
    <source>
        <strain evidence="4">MPL-01</strain>
    </source>
</reference>
<dbReference type="Pfam" id="PF13359">
    <property type="entry name" value="DDE_Tnp_4"/>
    <property type="match status" value="1"/>
</dbReference>
<dbReference type="PANTHER" id="PTHR48471">
    <property type="entry name" value="DDE TNP4 DOMAIN-CONTAINING PROTEIN"/>
    <property type="match status" value="1"/>
</dbReference>
<name>A0AAD7TIC6_9APHY</name>
<sequence length="345" mass="39082">MGLDCATFNYILHNGFARRWDHSTIPRGDTNPHGRPRLGRRSLDAAGALGLIYHHLTSAMPDTALQQIFALIPTTVARYRAFALVILRDTLRELPEAQVIWWESVEECEEDSLLITRRHSLLYGAIGSIDGLNLLTAESDDPELENATYNGWLHGHYTSCVLVFSPREVVSSTPQVAGTTPKLLALSTTSCRTRPPPGYFLIADTAFPRGASHIAGRIQAPMKSNQQLPLDAAERETQLARNRQLVSYRQTAEWGMRHFRAGYGRLRLPLDISDTQGRADLLEVCIRSTNLRTERVGINEIQTVYMRAWQEAEDEDIWADFENVVFGEIRRRDRVARFHRVDMNT</sequence>
<dbReference type="GO" id="GO:0046872">
    <property type="term" value="F:metal ion binding"/>
    <property type="evidence" value="ECO:0007669"/>
    <property type="project" value="UniProtKB-KW"/>
</dbReference>
<comment type="caution">
    <text evidence="4">The sequence shown here is derived from an EMBL/GenBank/DDBJ whole genome shotgun (WGS) entry which is preliminary data.</text>
</comment>
<dbReference type="InterPro" id="IPR027806">
    <property type="entry name" value="HARBI1_dom"/>
</dbReference>
<protein>
    <recommendedName>
        <fullName evidence="3">DDE Tnp4 domain-containing protein</fullName>
    </recommendedName>
</protein>
<keyword evidence="5" id="KW-1185">Reference proteome</keyword>
<evidence type="ECO:0000313" key="4">
    <source>
        <dbReference type="EMBL" id="KAJ8461932.1"/>
    </source>
</evidence>
<organism evidence="4 5">
    <name type="scientific">Trametes cubensis</name>
    <dbReference type="NCBI Taxonomy" id="1111947"/>
    <lineage>
        <taxon>Eukaryota</taxon>
        <taxon>Fungi</taxon>
        <taxon>Dikarya</taxon>
        <taxon>Basidiomycota</taxon>
        <taxon>Agaricomycotina</taxon>
        <taxon>Agaricomycetes</taxon>
        <taxon>Polyporales</taxon>
        <taxon>Polyporaceae</taxon>
        <taxon>Trametes</taxon>
    </lineage>
</organism>
<evidence type="ECO:0000313" key="5">
    <source>
        <dbReference type="Proteomes" id="UP001215151"/>
    </source>
</evidence>